<dbReference type="eggNOG" id="COG2303">
    <property type="taxonomic scope" value="Bacteria"/>
</dbReference>
<evidence type="ECO:0000259" key="5">
    <source>
        <dbReference type="Pfam" id="PF00732"/>
    </source>
</evidence>
<dbReference type="RefSeq" id="WP_036182486.1">
    <property type="nucleotide sequence ID" value="NZ_JMQN01000007.1"/>
</dbReference>
<accession>A0A081G4D8</accession>
<evidence type="ECO:0000256" key="3">
    <source>
        <dbReference type="ARBA" id="ARBA00022827"/>
    </source>
</evidence>
<organism evidence="7 8">
    <name type="scientific">Marinobacterium lacunae</name>
    <dbReference type="NCBI Taxonomy" id="1232683"/>
    <lineage>
        <taxon>Bacteria</taxon>
        <taxon>Pseudomonadati</taxon>
        <taxon>Pseudomonadota</taxon>
        <taxon>Gammaproteobacteria</taxon>
        <taxon>Oceanospirillales</taxon>
        <taxon>Oceanospirillaceae</taxon>
        <taxon>Marinobacterium</taxon>
    </lineage>
</organism>
<dbReference type="EMBL" id="JMQN01000007">
    <property type="protein sequence ID" value="KEA65643.1"/>
    <property type="molecule type" value="Genomic_DNA"/>
</dbReference>
<dbReference type="STRING" id="1232683.ADIMK_0165"/>
<dbReference type="AlphaFoldDB" id="A0A081G4D8"/>
<dbReference type="SUPFAM" id="SSF51905">
    <property type="entry name" value="FAD/NAD(P)-binding domain"/>
    <property type="match status" value="1"/>
</dbReference>
<dbReference type="InterPro" id="IPR036188">
    <property type="entry name" value="FAD/NAD-bd_sf"/>
</dbReference>
<sequence>MTTKFDLNDDSLVVIVGSGAGGGTLANELAQKGIKSVVLEAGKRFKMEDIENDEWKMFGKISWLDKRYVEGPARLAKDFPNLPAWIVKGVGGATLHWAGVAMRFQEHEFRMRSENGVIPGANVLDWPVTLKELEPYYYKAEQKMGVCGTEATGMPFHGQSSHYKVVAEGARRIGAKCEQATLAINTEVRDGRPSCQVNGFCMQGCRIGAKWSTMYTEIPKAEATGNVEVRPQSMALRIEHDKNGKVTGVLYADKDGNHLFQKARLVAVAANSIESPRLLLNSASSLFPDGLANGSGQVGQNYMTHTTAGVYAEFEKPVHMYKSTVVPGVVHEWKDNDPSRGHYAGYELEILHLGLPFMSAFLNPGKSGWGRELADSLANYDKMAGFWVCGEDMPVESNNITLHPTEKDQYGLPVPVVYKTDHINDTRMRNHAFDRSTELLEAVGAKKVNYLPPYPASHNMGTNRMSAHARDGVVNKWGQSHEIKNLFVSDGSQFTTSGTENPTLTIVALAIRQADYIAEQMSKQLL</sequence>
<evidence type="ECO:0000313" key="7">
    <source>
        <dbReference type="EMBL" id="KEA65643.1"/>
    </source>
</evidence>
<feature type="domain" description="Glucose-methanol-choline oxidoreductase C-terminal" evidence="6">
    <location>
        <begin position="394"/>
        <end position="510"/>
    </location>
</feature>
<comment type="caution">
    <text evidence="7">The sequence shown here is derived from an EMBL/GenBank/DDBJ whole genome shotgun (WGS) entry which is preliminary data.</text>
</comment>
<keyword evidence="2" id="KW-0285">Flavoprotein</keyword>
<keyword evidence="8" id="KW-1185">Reference proteome</keyword>
<proteinExistence type="inferred from homology"/>
<evidence type="ECO:0000313" key="8">
    <source>
        <dbReference type="Proteomes" id="UP000028252"/>
    </source>
</evidence>
<dbReference type="SUPFAM" id="SSF54373">
    <property type="entry name" value="FAD-linked reductases, C-terminal domain"/>
    <property type="match status" value="1"/>
</dbReference>
<dbReference type="GO" id="GO:0016614">
    <property type="term" value="F:oxidoreductase activity, acting on CH-OH group of donors"/>
    <property type="evidence" value="ECO:0007669"/>
    <property type="project" value="InterPro"/>
</dbReference>
<dbReference type="PANTHER" id="PTHR46056">
    <property type="entry name" value="LONG-CHAIN-ALCOHOL OXIDASE"/>
    <property type="match status" value="1"/>
</dbReference>
<dbReference type="InterPro" id="IPR007867">
    <property type="entry name" value="GMC_OxRtase_C"/>
</dbReference>
<dbReference type="PANTHER" id="PTHR46056:SF12">
    <property type="entry name" value="LONG-CHAIN-ALCOHOL OXIDASE"/>
    <property type="match status" value="1"/>
</dbReference>
<feature type="domain" description="Glucose-methanol-choline oxidoreductase N-terminal" evidence="5">
    <location>
        <begin position="130"/>
        <end position="306"/>
    </location>
</feature>
<evidence type="ECO:0000256" key="2">
    <source>
        <dbReference type="ARBA" id="ARBA00022630"/>
    </source>
</evidence>
<dbReference type="PATRIC" id="fig|1232683.4.peg.162"/>
<keyword evidence="4" id="KW-0560">Oxidoreductase</keyword>
<evidence type="ECO:0000259" key="6">
    <source>
        <dbReference type="Pfam" id="PF05199"/>
    </source>
</evidence>
<reference evidence="7 8" key="1">
    <citation type="submission" date="2014-04" db="EMBL/GenBank/DDBJ databases">
        <title>Marinobacterium kochiensis sp. nov., isolated from sediment sample collected from Kochi backwaters in Kerala, India.</title>
        <authorList>
            <person name="Singh A."/>
            <person name="Pinnaka A.K."/>
        </authorList>
    </citation>
    <scope>NUCLEOTIDE SEQUENCE [LARGE SCALE GENOMIC DNA]</scope>
    <source>
        <strain evidence="7 8">AK27</strain>
    </source>
</reference>
<keyword evidence="3" id="KW-0274">FAD</keyword>
<dbReference type="Gene3D" id="3.50.50.60">
    <property type="entry name" value="FAD/NAD(P)-binding domain"/>
    <property type="match status" value="2"/>
</dbReference>
<dbReference type="Proteomes" id="UP000028252">
    <property type="component" value="Unassembled WGS sequence"/>
</dbReference>
<gene>
    <name evidence="7" type="ORF">ADIMK_0165</name>
</gene>
<dbReference type="Pfam" id="PF05199">
    <property type="entry name" value="GMC_oxred_C"/>
    <property type="match status" value="1"/>
</dbReference>
<dbReference type="Pfam" id="PF00732">
    <property type="entry name" value="GMC_oxred_N"/>
    <property type="match status" value="1"/>
</dbReference>
<protein>
    <submittedName>
        <fullName evidence="7">Glucose-methanol-choline (GMC) oxidoreductase:NAD binding site</fullName>
    </submittedName>
</protein>
<dbReference type="OrthoDB" id="9787779at2"/>
<dbReference type="GO" id="GO:0050660">
    <property type="term" value="F:flavin adenine dinucleotide binding"/>
    <property type="evidence" value="ECO:0007669"/>
    <property type="project" value="InterPro"/>
</dbReference>
<name>A0A081G4D8_9GAMM</name>
<evidence type="ECO:0000256" key="1">
    <source>
        <dbReference type="ARBA" id="ARBA00010790"/>
    </source>
</evidence>
<evidence type="ECO:0000256" key="4">
    <source>
        <dbReference type="ARBA" id="ARBA00023002"/>
    </source>
</evidence>
<dbReference type="InterPro" id="IPR000172">
    <property type="entry name" value="GMC_OxRdtase_N"/>
</dbReference>
<comment type="similarity">
    <text evidence="1">Belongs to the GMC oxidoreductase family.</text>
</comment>